<evidence type="ECO:0000313" key="3">
    <source>
        <dbReference type="WBParaSite" id="PSU_v2.g9435.t1"/>
    </source>
</evidence>
<accession>A0A914ZBY6</accession>
<feature type="compositionally biased region" description="Basic and acidic residues" evidence="1">
    <location>
        <begin position="93"/>
        <end position="103"/>
    </location>
</feature>
<reference evidence="3" key="1">
    <citation type="submission" date="2022-11" db="UniProtKB">
        <authorList>
            <consortium name="WormBaseParasite"/>
        </authorList>
    </citation>
    <scope>IDENTIFICATION</scope>
</reference>
<name>A0A914ZBY6_9BILA</name>
<proteinExistence type="predicted"/>
<feature type="region of interest" description="Disordered" evidence="1">
    <location>
        <begin position="16"/>
        <end position="59"/>
    </location>
</feature>
<organism evidence="2 3">
    <name type="scientific">Panagrolaimus superbus</name>
    <dbReference type="NCBI Taxonomy" id="310955"/>
    <lineage>
        <taxon>Eukaryota</taxon>
        <taxon>Metazoa</taxon>
        <taxon>Ecdysozoa</taxon>
        <taxon>Nematoda</taxon>
        <taxon>Chromadorea</taxon>
        <taxon>Rhabditida</taxon>
        <taxon>Tylenchina</taxon>
        <taxon>Panagrolaimomorpha</taxon>
        <taxon>Panagrolaimoidea</taxon>
        <taxon>Panagrolaimidae</taxon>
        <taxon>Panagrolaimus</taxon>
    </lineage>
</organism>
<evidence type="ECO:0000256" key="1">
    <source>
        <dbReference type="SAM" id="MobiDB-lite"/>
    </source>
</evidence>
<dbReference type="Proteomes" id="UP000887577">
    <property type="component" value="Unplaced"/>
</dbReference>
<sequence length="247" mass="27900">MLENERDDLKIEFDQLQNERDDLKSERDDLKSERDQLQNERDDLKSERDDLKSERDGLKSERDAFKFERDDLKIEFDQLQNGRNKRELDELLQRHKSPIRDAVEPSNVVEPSNPSNVVEAEVVSSSNVVDSVTSSSERVSSQCTEEESDARTSSHVGTPVTNGEISVEEPLSIQDHNSSVPVFPMNPPLFGNHATEKTGAQSSDEDNADDDVELDPNDTADALVLRSLPRLNEYLQLGQHQISCPLL</sequence>
<dbReference type="Gene3D" id="6.10.250.3110">
    <property type="match status" value="1"/>
</dbReference>
<keyword evidence="2" id="KW-1185">Reference proteome</keyword>
<feature type="compositionally biased region" description="Polar residues" evidence="1">
    <location>
        <begin position="151"/>
        <end position="164"/>
    </location>
</feature>
<feature type="compositionally biased region" description="Acidic residues" evidence="1">
    <location>
        <begin position="203"/>
        <end position="218"/>
    </location>
</feature>
<dbReference type="WBParaSite" id="PSU_v2.g9435.t1">
    <property type="protein sequence ID" value="PSU_v2.g9435.t1"/>
    <property type="gene ID" value="PSU_v2.g9435"/>
</dbReference>
<feature type="region of interest" description="Disordered" evidence="1">
    <location>
        <begin position="93"/>
        <end position="218"/>
    </location>
</feature>
<protein>
    <submittedName>
        <fullName evidence="3">Uncharacterized protein</fullName>
    </submittedName>
</protein>
<feature type="compositionally biased region" description="Low complexity" evidence="1">
    <location>
        <begin position="104"/>
        <end position="141"/>
    </location>
</feature>
<evidence type="ECO:0000313" key="2">
    <source>
        <dbReference type="Proteomes" id="UP000887577"/>
    </source>
</evidence>
<dbReference type="AlphaFoldDB" id="A0A914ZBY6"/>